<evidence type="ECO:0000256" key="3">
    <source>
        <dbReference type="ARBA" id="ARBA00022729"/>
    </source>
</evidence>
<dbReference type="InterPro" id="IPR038591">
    <property type="entry name" value="NolW-like_sf"/>
</dbReference>
<comment type="subcellular location">
    <subcellularLocation>
        <location evidence="7">Cell outer membrane</location>
    </subcellularLocation>
    <subcellularLocation>
        <location evidence="1">Membrane</location>
    </subcellularLocation>
</comment>
<keyword evidence="2 7" id="KW-0813">Transport</keyword>
<organism evidence="9 10">
    <name type="scientific">Candidatus Endobugula sertula</name>
    <name type="common">Bugula neritina bacterial symbiont</name>
    <dbReference type="NCBI Taxonomy" id="62101"/>
    <lineage>
        <taxon>Bacteria</taxon>
        <taxon>Pseudomonadati</taxon>
        <taxon>Pseudomonadota</taxon>
        <taxon>Gammaproteobacteria</taxon>
        <taxon>Cellvibrionales</taxon>
        <taxon>Cellvibrionaceae</taxon>
        <taxon>Candidatus Endobugula</taxon>
    </lineage>
</organism>
<dbReference type="InterPro" id="IPR005644">
    <property type="entry name" value="NolW-like"/>
</dbReference>
<dbReference type="EMBL" id="MDLC01000011">
    <property type="protein sequence ID" value="ODS24303.1"/>
    <property type="molecule type" value="Genomic_DNA"/>
</dbReference>
<dbReference type="Pfam" id="PF03958">
    <property type="entry name" value="Secretin_N"/>
    <property type="match status" value="1"/>
</dbReference>
<name>A0A1D2QRZ0_9GAMM</name>
<evidence type="ECO:0000313" key="10">
    <source>
        <dbReference type="Proteomes" id="UP000242502"/>
    </source>
</evidence>
<dbReference type="PANTHER" id="PTHR30604">
    <property type="entry name" value="PROTEIN TRANSPORT PROTEIN HOFQ"/>
    <property type="match status" value="1"/>
</dbReference>
<keyword evidence="4" id="KW-0472">Membrane</keyword>
<accession>A0A1D2QRZ0</accession>
<evidence type="ECO:0000256" key="4">
    <source>
        <dbReference type="ARBA" id="ARBA00023136"/>
    </source>
</evidence>
<dbReference type="GO" id="GO:0009279">
    <property type="term" value="C:cell outer membrane"/>
    <property type="evidence" value="ECO:0007669"/>
    <property type="project" value="UniProtKB-SubCell"/>
</dbReference>
<dbReference type="InterPro" id="IPR021731">
    <property type="entry name" value="AMIN_dom"/>
</dbReference>
<proteinExistence type="inferred from homology"/>
<evidence type="ECO:0000256" key="6">
    <source>
        <dbReference type="RuleBase" id="RU004003"/>
    </source>
</evidence>
<evidence type="ECO:0000256" key="5">
    <source>
        <dbReference type="ARBA" id="ARBA00023237"/>
    </source>
</evidence>
<dbReference type="STRING" id="62101.AB835_04570"/>
<dbReference type="Pfam" id="PF00263">
    <property type="entry name" value="Secretin"/>
    <property type="match status" value="1"/>
</dbReference>
<evidence type="ECO:0000256" key="7">
    <source>
        <dbReference type="RuleBase" id="RU004004"/>
    </source>
</evidence>
<dbReference type="Pfam" id="PF11741">
    <property type="entry name" value="AMIN"/>
    <property type="match status" value="2"/>
</dbReference>
<dbReference type="PRINTS" id="PR00811">
    <property type="entry name" value="BCTERIALGSPD"/>
</dbReference>
<comment type="similarity">
    <text evidence="6">Belongs to the bacterial secretin family.</text>
</comment>
<dbReference type="PROSITE" id="PS00875">
    <property type="entry name" value="T2SP_D"/>
    <property type="match status" value="1"/>
</dbReference>
<protein>
    <recommendedName>
        <fullName evidence="8">Secretin/TonB short N-terminal domain-containing protein</fullName>
    </recommendedName>
</protein>
<comment type="caution">
    <text evidence="9">The sequence shown here is derived from an EMBL/GenBank/DDBJ whole genome shotgun (WGS) entry which is preliminary data.</text>
</comment>
<dbReference type="InterPro" id="IPR011662">
    <property type="entry name" value="Secretin/TonB_short_N"/>
</dbReference>
<dbReference type="Gene3D" id="2.60.40.3500">
    <property type="match status" value="1"/>
</dbReference>
<keyword evidence="5" id="KW-0998">Cell outer membrane</keyword>
<dbReference type="Pfam" id="PF07660">
    <property type="entry name" value="STN"/>
    <property type="match status" value="1"/>
</dbReference>
<evidence type="ECO:0000259" key="8">
    <source>
        <dbReference type="SMART" id="SM00965"/>
    </source>
</evidence>
<dbReference type="InterPro" id="IPR004846">
    <property type="entry name" value="T2SS/T3SS_dom"/>
</dbReference>
<dbReference type="GO" id="GO:0009306">
    <property type="term" value="P:protein secretion"/>
    <property type="evidence" value="ECO:0007669"/>
    <property type="project" value="InterPro"/>
</dbReference>
<dbReference type="InterPro" id="IPR001775">
    <property type="entry name" value="GspD/PilQ"/>
</dbReference>
<dbReference type="AlphaFoldDB" id="A0A1D2QRZ0"/>
<dbReference type="Proteomes" id="UP000242502">
    <property type="component" value="Unassembled WGS sequence"/>
</dbReference>
<dbReference type="SMART" id="SM00965">
    <property type="entry name" value="STN"/>
    <property type="match status" value="1"/>
</dbReference>
<dbReference type="InterPro" id="IPR051808">
    <property type="entry name" value="Type_IV_pilus_biogenesis"/>
</dbReference>
<feature type="domain" description="Secretin/TonB short N-terminal" evidence="8">
    <location>
        <begin position="305"/>
        <end position="353"/>
    </location>
</feature>
<dbReference type="Gene3D" id="3.30.1370.130">
    <property type="match status" value="1"/>
</dbReference>
<keyword evidence="3" id="KW-0732">Signal</keyword>
<dbReference type="InterPro" id="IPR004845">
    <property type="entry name" value="T2SS_GspD_CS"/>
</dbReference>
<gene>
    <name evidence="9" type="ORF">AB835_04570</name>
</gene>
<reference evidence="9 10" key="1">
    <citation type="journal article" date="2016" name="Appl. Environ. Microbiol.">
        <title>Lack of Overt Genome Reduction in the Bryostatin-Producing Bryozoan Symbiont "Candidatus Endobugula sertula".</title>
        <authorList>
            <person name="Miller I.J."/>
            <person name="Vanee N."/>
            <person name="Fong S.S."/>
            <person name="Lim-Fong G.E."/>
            <person name="Kwan J.C."/>
        </authorList>
    </citation>
    <scope>NUCLEOTIDE SEQUENCE [LARGE SCALE GENOMIC DNA]</scope>
    <source>
        <strain evidence="9">AB1-4</strain>
    </source>
</reference>
<evidence type="ECO:0000256" key="1">
    <source>
        <dbReference type="ARBA" id="ARBA00004370"/>
    </source>
</evidence>
<evidence type="ECO:0000256" key="2">
    <source>
        <dbReference type="ARBA" id="ARBA00022448"/>
    </source>
</evidence>
<dbReference type="Gene3D" id="2.60.40.3470">
    <property type="match status" value="1"/>
</dbReference>
<dbReference type="PANTHER" id="PTHR30604:SF1">
    <property type="entry name" value="DNA UTILIZATION PROTEIN HOFQ"/>
    <property type="match status" value="1"/>
</dbReference>
<dbReference type="Gene3D" id="3.30.1370.120">
    <property type="match status" value="1"/>
</dbReference>
<evidence type="ECO:0000313" key="9">
    <source>
        <dbReference type="EMBL" id="ODS24303.1"/>
    </source>
</evidence>
<sequence length="685" mass="74953">MRKLASRKGLQMVYKYLISFLTLTLLSSVSIAMDLQDIRFTELPDNRIEIRSIFSSAPDKPKGYAIEKPARIVFDFPGVQSQLQKKKHALGLGNVKSAVILTAKDRTRVIVNLSSPATYSSTVEGNTLVTIIDSTLTTSKTYDRIQQREDVNPNVVAQAGNVITGIDFRRGKDGAGKILLSLSHPNISVNIEEGVNSINMTFLETFVREELQRHLDVIDFATPVQFIETSVDGKNVTISVKAEGQYDYLAYQADGSYVVSIAPLSKQEVAEQQTRFGFVGDKLSLNFQDIEVRKVLEIIADFTDLNLVASDTVAGNITLRLQNVPWDQALELVLKSKSLGKRQEGNVLLVAPAAELAEQERQELESRKQLQELEPLQTEFILLRYAKAEDILTLLNSDTSSSDSIEEVSGSMLSSRGSVVIDTRTNSVILTDTVSSIKGVRELIEKIDIPVRQVMIEARIVSANDNFRRELGIQLRGTDPVLVGTGDDLGGEVTVATPTLSAAAGTFGITYLPGDISLNLEITALENAGYGEVISQPRVLTGDKQTAKIESGQQIPFTSSDGDTVTTIFQDAVLSLEVTPQITPDNKIIMELKVNRDSLDNNTVTVSGSPINVTELTTTALVGDGDTIVLGGIFEQSRSESESKVPLLGDIPVVGRLFRRDINIDEKSELLIFITPRILSDSIFD</sequence>